<feature type="signal peptide" evidence="2">
    <location>
        <begin position="1"/>
        <end position="18"/>
    </location>
</feature>
<sequence length="187" mass="19913">MRSLFKLLAVIAIGLAFARPPKPGGHGPGGRPPAPRPPVQGFTSGKQAVRTDYDQAEAGASGGSDGTGNSPESDGTADGQTPPTDPNHPDKWADNNLESHYDSHKDDPTAEWDSMADYQYAAIDLMTTDGGRRPGVKIKVTGDTAYYFDPATGEFGRSGPRGIITFFIPHPDPEGYWTRQPGTEVAE</sequence>
<name>A0A9X3PJD7_9ACTN</name>
<feature type="chain" id="PRO_5040866105" description="OCRE domain-containing protein" evidence="2">
    <location>
        <begin position="19"/>
        <end position="187"/>
    </location>
</feature>
<dbReference type="EMBL" id="JAVDYD010000001">
    <property type="protein sequence ID" value="MDR7337697.1"/>
    <property type="molecule type" value="Genomic_DNA"/>
</dbReference>
<dbReference type="Proteomes" id="UP001145799">
    <property type="component" value="Unassembled WGS sequence"/>
</dbReference>
<feature type="region of interest" description="Disordered" evidence="1">
    <location>
        <begin position="18"/>
        <end position="108"/>
    </location>
</feature>
<accession>A0A9X3PJD7</accession>
<dbReference type="EMBL" id="JAPZVQ010000003">
    <property type="protein sequence ID" value="MDA1384851.1"/>
    <property type="molecule type" value="Genomic_DNA"/>
</dbReference>
<dbReference type="Proteomes" id="UP001183604">
    <property type="component" value="Unassembled WGS sequence"/>
</dbReference>
<keyword evidence="2" id="KW-0732">Signal</keyword>
<evidence type="ECO:0000313" key="3">
    <source>
        <dbReference type="EMBL" id="MDA1384851.1"/>
    </source>
</evidence>
<feature type="compositionally biased region" description="Basic and acidic residues" evidence="1">
    <location>
        <begin position="87"/>
        <end position="108"/>
    </location>
</feature>
<evidence type="ECO:0000256" key="1">
    <source>
        <dbReference type="SAM" id="MobiDB-lite"/>
    </source>
</evidence>
<protein>
    <recommendedName>
        <fullName evidence="7">OCRE domain-containing protein</fullName>
    </recommendedName>
</protein>
<evidence type="ECO:0000313" key="4">
    <source>
        <dbReference type="EMBL" id="MDR7337697.1"/>
    </source>
</evidence>
<evidence type="ECO:0000256" key="2">
    <source>
        <dbReference type="SAM" id="SignalP"/>
    </source>
</evidence>
<reference evidence="3" key="1">
    <citation type="submission" date="2022-12" db="EMBL/GenBank/DDBJ databases">
        <title>Gycomyces niveus sp.nov., a novel actinomycete isolated from soil in Shouguang.</title>
        <authorList>
            <person name="Yang X."/>
        </authorList>
    </citation>
    <scope>NUCLEOTIDE SEQUENCE</scope>
    <source>
        <strain evidence="3">DSM 44724</strain>
    </source>
</reference>
<feature type="compositionally biased region" description="Polar residues" evidence="1">
    <location>
        <begin position="67"/>
        <end position="82"/>
    </location>
</feature>
<evidence type="ECO:0000313" key="6">
    <source>
        <dbReference type="Proteomes" id="UP001183604"/>
    </source>
</evidence>
<evidence type="ECO:0000313" key="5">
    <source>
        <dbReference type="Proteomes" id="UP001145799"/>
    </source>
</evidence>
<keyword evidence="6" id="KW-1185">Reference proteome</keyword>
<comment type="caution">
    <text evidence="3">The sequence shown here is derived from an EMBL/GenBank/DDBJ whole genome shotgun (WGS) entry which is preliminary data.</text>
</comment>
<evidence type="ECO:0008006" key="7">
    <source>
        <dbReference type="Google" id="ProtNLM"/>
    </source>
</evidence>
<organism evidence="3 5">
    <name type="scientific">Glycomyces lechevalierae</name>
    <dbReference type="NCBI Taxonomy" id="256034"/>
    <lineage>
        <taxon>Bacteria</taxon>
        <taxon>Bacillati</taxon>
        <taxon>Actinomycetota</taxon>
        <taxon>Actinomycetes</taxon>
        <taxon>Glycomycetales</taxon>
        <taxon>Glycomycetaceae</taxon>
        <taxon>Glycomyces</taxon>
    </lineage>
</organism>
<gene>
    <name evidence="4" type="ORF">J2S69_001416</name>
    <name evidence="3" type="ORF">O2L01_07645</name>
</gene>
<dbReference type="AlphaFoldDB" id="A0A9X3PJD7"/>
<reference evidence="4 6" key="2">
    <citation type="submission" date="2023-07" db="EMBL/GenBank/DDBJ databases">
        <title>Sequencing the genomes of 1000 actinobacteria strains.</title>
        <authorList>
            <person name="Klenk H.-P."/>
        </authorList>
    </citation>
    <scope>NUCLEOTIDE SEQUENCE [LARGE SCALE GENOMIC DNA]</scope>
    <source>
        <strain evidence="4 6">DSM 44724</strain>
    </source>
</reference>
<dbReference type="RefSeq" id="WP_270121318.1">
    <property type="nucleotide sequence ID" value="NZ_BAAAOM010000002.1"/>
</dbReference>
<proteinExistence type="predicted"/>